<organism evidence="6 7">
    <name type="scientific">Strix occidentalis caurina</name>
    <name type="common">northern spotted owl</name>
    <dbReference type="NCBI Taxonomy" id="311401"/>
    <lineage>
        <taxon>Eukaryota</taxon>
        <taxon>Metazoa</taxon>
        <taxon>Chordata</taxon>
        <taxon>Craniata</taxon>
        <taxon>Vertebrata</taxon>
        <taxon>Euteleostomi</taxon>
        <taxon>Archelosauria</taxon>
        <taxon>Archosauria</taxon>
        <taxon>Dinosauria</taxon>
        <taxon>Saurischia</taxon>
        <taxon>Theropoda</taxon>
        <taxon>Coelurosauria</taxon>
        <taxon>Aves</taxon>
        <taxon>Neognathae</taxon>
        <taxon>Neoaves</taxon>
        <taxon>Telluraves</taxon>
        <taxon>Strigiformes</taxon>
        <taxon>Strigidae</taxon>
        <taxon>Strix</taxon>
    </lineage>
</organism>
<comment type="catalytic activity">
    <reaction evidence="1">
        <text>Thiol-dependent hydrolysis of ester, thioester, amide, peptide and isopeptide bonds formed by the C-terminal Gly of ubiquitin (a 76-residue protein attached to proteins as an intracellular targeting signal).</text>
        <dbReference type="EC" id="3.4.19.12"/>
    </reaction>
</comment>
<evidence type="ECO:0000313" key="7">
    <source>
        <dbReference type="Proteomes" id="UP000694551"/>
    </source>
</evidence>
<dbReference type="Pfam" id="PF00443">
    <property type="entry name" value="UCH"/>
    <property type="match status" value="1"/>
</dbReference>
<evidence type="ECO:0000256" key="2">
    <source>
        <dbReference type="ARBA" id="ARBA00012759"/>
    </source>
</evidence>
<dbReference type="GO" id="GO:0004843">
    <property type="term" value="F:cysteine-type deubiquitinase activity"/>
    <property type="evidence" value="ECO:0007669"/>
    <property type="project" value="UniProtKB-EC"/>
</dbReference>
<dbReference type="Ensembl" id="ENSSOCT00000013880.1">
    <property type="protein sequence ID" value="ENSSOCP00000013515.1"/>
    <property type="gene ID" value="ENSSOCG00000010192.1"/>
</dbReference>
<dbReference type="InterPro" id="IPR001394">
    <property type="entry name" value="Peptidase_C19_UCH"/>
</dbReference>
<reference evidence="6" key="1">
    <citation type="submission" date="2025-08" db="UniProtKB">
        <authorList>
            <consortium name="Ensembl"/>
        </authorList>
    </citation>
    <scope>IDENTIFICATION</scope>
</reference>
<dbReference type="InterPro" id="IPR050185">
    <property type="entry name" value="Ub_carboxyl-term_hydrolase"/>
</dbReference>
<dbReference type="PANTHER" id="PTHR21646:SF12">
    <property type="entry name" value="UBIQUITIN CARBOXYL-TERMINAL HYDROLASE 16"/>
    <property type="match status" value="1"/>
</dbReference>
<keyword evidence="3" id="KW-0378">Hydrolase</keyword>
<accession>A0A8D0FFN8</accession>
<dbReference type="PROSITE" id="PS50235">
    <property type="entry name" value="USP_3"/>
    <property type="match status" value="1"/>
</dbReference>
<evidence type="ECO:0000313" key="6">
    <source>
        <dbReference type="Ensembl" id="ENSSOCP00000013515.1"/>
    </source>
</evidence>
<name>A0A8D0FFN8_STROC</name>
<dbReference type="GO" id="GO:0016579">
    <property type="term" value="P:protein deubiquitination"/>
    <property type="evidence" value="ECO:0007669"/>
    <property type="project" value="InterPro"/>
</dbReference>
<dbReference type="EC" id="3.4.19.12" evidence="2"/>
<feature type="region of interest" description="Disordered" evidence="4">
    <location>
        <begin position="244"/>
        <end position="272"/>
    </location>
</feature>
<feature type="compositionally biased region" description="Basic and acidic residues" evidence="4">
    <location>
        <begin position="172"/>
        <end position="181"/>
    </location>
</feature>
<keyword evidence="7" id="KW-1185">Reference proteome</keyword>
<evidence type="ECO:0000256" key="4">
    <source>
        <dbReference type="SAM" id="MobiDB-lite"/>
    </source>
</evidence>
<sequence length="469" mass="53823">MPGTTVKIESPELSMEPQLIKLDQPGPLTLAMYQFLTEMQETKKGVVTPKELFAQVCKKATRFKGYQQQDSHELLRYLLDGMRAEEIQQISVGILKALTDSNKQNEEELKKKIKEYEKKKGIRSFVDRIFGGELTSMIMCEECRTVSLVHESFLDLSLPVLDDQKVKITNERNVKKNKEKESEDEEDKNNDCYLKQRDEPPGTSKHLQKKAKKQAKKQAKSQRRQQKLQGKVLHLTDICAAEQSEKDVEYNQESETEINSETPDVKQEEESPNDHHCLTEKDLSLQGNNTEVQSMHENTQKPEQECVENESLMDLPMEGLDSPIKFVNGVDNLSSKDEDDENEDEEELATDFSKLHLGANAESDTSTLDDVQTVPIKTCEVSTEDPETAFCTLANREDLNPEEGSIHHCLYQFTRNEKLTETNKLLCDVCTQRRYGPKKNIKSMTSYLLNESFKYVKRSMFILMPKSRC</sequence>
<feature type="region of interest" description="Disordered" evidence="4">
    <location>
        <begin position="172"/>
        <end position="228"/>
    </location>
</feature>
<feature type="compositionally biased region" description="Basic residues" evidence="4">
    <location>
        <begin position="206"/>
        <end position="226"/>
    </location>
</feature>
<evidence type="ECO:0000256" key="1">
    <source>
        <dbReference type="ARBA" id="ARBA00000707"/>
    </source>
</evidence>
<dbReference type="InterPro" id="IPR028889">
    <property type="entry name" value="USP"/>
</dbReference>
<dbReference type="Proteomes" id="UP000694551">
    <property type="component" value="Unplaced"/>
</dbReference>
<feature type="compositionally biased region" description="Basic and acidic residues" evidence="4">
    <location>
        <begin position="263"/>
        <end position="272"/>
    </location>
</feature>
<dbReference type="SUPFAM" id="SSF54001">
    <property type="entry name" value="Cysteine proteinases"/>
    <property type="match status" value="1"/>
</dbReference>
<dbReference type="PANTHER" id="PTHR21646">
    <property type="entry name" value="UBIQUITIN CARBOXYL-TERMINAL HYDROLASE"/>
    <property type="match status" value="1"/>
</dbReference>
<evidence type="ECO:0000256" key="3">
    <source>
        <dbReference type="ARBA" id="ARBA00022801"/>
    </source>
</evidence>
<dbReference type="Gene3D" id="3.90.70.10">
    <property type="entry name" value="Cysteine proteinases"/>
    <property type="match status" value="1"/>
</dbReference>
<reference evidence="6" key="2">
    <citation type="submission" date="2025-09" db="UniProtKB">
        <authorList>
            <consortium name="Ensembl"/>
        </authorList>
    </citation>
    <scope>IDENTIFICATION</scope>
</reference>
<protein>
    <recommendedName>
        <fullName evidence="2">ubiquitinyl hydrolase 1</fullName>
        <ecNumber evidence="2">3.4.19.12</ecNumber>
    </recommendedName>
</protein>
<dbReference type="AlphaFoldDB" id="A0A8D0FFN8"/>
<proteinExistence type="predicted"/>
<dbReference type="InterPro" id="IPR038765">
    <property type="entry name" value="Papain-like_cys_pep_sf"/>
</dbReference>
<feature type="domain" description="USP" evidence="5">
    <location>
        <begin position="1"/>
        <end position="469"/>
    </location>
</feature>
<evidence type="ECO:0000259" key="5">
    <source>
        <dbReference type="PROSITE" id="PS50235"/>
    </source>
</evidence>